<accession>S4NQE4</accession>
<dbReference type="AlphaFoldDB" id="S4NQE4"/>
<protein>
    <submittedName>
        <fullName evidence="1">Uncharacterized protein</fullName>
    </submittedName>
</protein>
<name>S4NQE4_9NEOP</name>
<reference evidence="1" key="1">
    <citation type="journal article" date="2013" name="BMC Genomics">
        <title>Unscrambling butterfly oogenesis.</title>
        <authorList>
            <person name="Carter J.M."/>
            <person name="Baker S.C."/>
            <person name="Pink R."/>
            <person name="Carter D.R."/>
            <person name="Collins A."/>
            <person name="Tomlin J."/>
            <person name="Gibbs M."/>
            <person name="Breuker C.J."/>
        </authorList>
    </citation>
    <scope>NUCLEOTIDE SEQUENCE</scope>
    <source>
        <tissue evidence="1">Ovary</tissue>
    </source>
</reference>
<organism evidence="1">
    <name type="scientific">Pararge aegeria</name>
    <name type="common">speckled wood butterfly</name>
    <dbReference type="NCBI Taxonomy" id="116150"/>
    <lineage>
        <taxon>Eukaryota</taxon>
        <taxon>Metazoa</taxon>
        <taxon>Ecdysozoa</taxon>
        <taxon>Arthropoda</taxon>
        <taxon>Hexapoda</taxon>
        <taxon>Insecta</taxon>
        <taxon>Pterygota</taxon>
        <taxon>Neoptera</taxon>
        <taxon>Endopterygota</taxon>
        <taxon>Lepidoptera</taxon>
        <taxon>Glossata</taxon>
        <taxon>Ditrysia</taxon>
        <taxon>Papilionoidea</taxon>
        <taxon>Nymphalidae</taxon>
        <taxon>Satyrinae</taxon>
        <taxon>Satyrini</taxon>
        <taxon>Parargina</taxon>
        <taxon>Pararge</taxon>
    </lineage>
</organism>
<feature type="non-terminal residue" evidence="1">
    <location>
        <position position="70"/>
    </location>
</feature>
<dbReference type="EMBL" id="GAIX01011584">
    <property type="protein sequence ID" value="JAA80976.1"/>
    <property type="molecule type" value="Transcribed_RNA"/>
</dbReference>
<evidence type="ECO:0000313" key="1">
    <source>
        <dbReference type="EMBL" id="JAA80976.1"/>
    </source>
</evidence>
<sequence length="70" mass="8191">LKIFKKKLQIKISASRQPYVEFNIQLVNWRVVSIYKCFQNAVTAYPRSFHQGCYSFSSDGKKVISMSPRE</sequence>
<feature type="non-terminal residue" evidence="1">
    <location>
        <position position="1"/>
    </location>
</feature>
<reference evidence="1" key="2">
    <citation type="submission" date="2013-05" db="EMBL/GenBank/DDBJ databases">
        <authorList>
            <person name="Carter J.-M."/>
            <person name="Baker S.C."/>
            <person name="Pink R."/>
            <person name="Carter D.R.F."/>
            <person name="Collins A."/>
            <person name="Tomlin J."/>
            <person name="Gibbs M."/>
            <person name="Breuker C.J."/>
        </authorList>
    </citation>
    <scope>NUCLEOTIDE SEQUENCE</scope>
    <source>
        <tissue evidence="1">Ovary</tissue>
    </source>
</reference>
<proteinExistence type="predicted"/>